<dbReference type="AlphaFoldDB" id="A0A2H0C2B0"/>
<keyword evidence="1" id="KW-0812">Transmembrane</keyword>
<feature type="transmembrane region" description="Helical" evidence="1">
    <location>
        <begin position="6"/>
        <end position="26"/>
    </location>
</feature>
<reference evidence="2 3" key="1">
    <citation type="submission" date="2017-09" db="EMBL/GenBank/DDBJ databases">
        <title>Depth-based differentiation of microbial function through sediment-hosted aquifers and enrichment of novel symbionts in the deep terrestrial subsurface.</title>
        <authorList>
            <person name="Probst A.J."/>
            <person name="Ladd B."/>
            <person name="Jarett J.K."/>
            <person name="Geller-Mcgrath D.E."/>
            <person name="Sieber C.M."/>
            <person name="Emerson J.B."/>
            <person name="Anantharaman K."/>
            <person name="Thomas B.C."/>
            <person name="Malmstrom R."/>
            <person name="Stieglmeier M."/>
            <person name="Klingl A."/>
            <person name="Woyke T."/>
            <person name="Ryan C.M."/>
            <person name="Banfield J.F."/>
        </authorList>
    </citation>
    <scope>NUCLEOTIDE SEQUENCE [LARGE SCALE GENOMIC DNA]</scope>
    <source>
        <strain evidence="2">CG22_combo_CG10-13_8_21_14_all_34_12</strain>
    </source>
</reference>
<proteinExistence type="predicted"/>
<accession>A0A2H0C2B0</accession>
<evidence type="ECO:0000313" key="2">
    <source>
        <dbReference type="EMBL" id="PIP63478.1"/>
    </source>
</evidence>
<comment type="caution">
    <text evidence="2">The sequence shown here is derived from an EMBL/GenBank/DDBJ whole genome shotgun (WGS) entry which is preliminary data.</text>
</comment>
<protein>
    <recommendedName>
        <fullName evidence="4">PsbP C-terminal domain-containing protein</fullName>
    </recommendedName>
</protein>
<gene>
    <name evidence="2" type="ORF">COW97_02235</name>
</gene>
<dbReference type="EMBL" id="PCTC01000046">
    <property type="protein sequence ID" value="PIP63478.1"/>
    <property type="molecule type" value="Genomic_DNA"/>
</dbReference>
<evidence type="ECO:0008006" key="4">
    <source>
        <dbReference type="Google" id="ProtNLM"/>
    </source>
</evidence>
<name>A0A2H0C2B0_9BACT</name>
<dbReference type="Proteomes" id="UP000229699">
    <property type="component" value="Unassembled WGS sequence"/>
</dbReference>
<evidence type="ECO:0000256" key="1">
    <source>
        <dbReference type="SAM" id="Phobius"/>
    </source>
</evidence>
<keyword evidence="1" id="KW-1133">Transmembrane helix</keyword>
<evidence type="ECO:0000313" key="3">
    <source>
        <dbReference type="Proteomes" id="UP000229699"/>
    </source>
</evidence>
<organism evidence="2 3">
    <name type="scientific">Candidatus Roizmanbacteria bacterium CG22_combo_CG10-13_8_21_14_all_34_12</name>
    <dbReference type="NCBI Taxonomy" id="1974860"/>
    <lineage>
        <taxon>Bacteria</taxon>
        <taxon>Candidatus Roizmaniibacteriota</taxon>
    </lineage>
</organism>
<keyword evidence="1" id="KW-0472">Membrane</keyword>
<sequence length="197" mass="22459">MKKLLIPIIMGFIFAFLVLIFLRFFVGGDEDNWICVNNQWVKHGNPRNPKPQSGCGIVKNDWQPQTFNEANLSFKIPSGTTFRKEIADDAGKIRVASFYVEKKVNSNFTYTLYGVYQPNKEATDEDLKLAKKEMNPETIKDVTISGYKGIEGLILGPKTRYITILLKNNRLFTVSTIPPTQENKILTDQILATFNFK</sequence>